<organism evidence="2 3">
    <name type="scientific">Lysobacter soyae</name>
    <dbReference type="NCBI Taxonomy" id="2764185"/>
    <lineage>
        <taxon>Bacteria</taxon>
        <taxon>Pseudomonadati</taxon>
        <taxon>Pseudomonadota</taxon>
        <taxon>Gammaproteobacteria</taxon>
        <taxon>Lysobacterales</taxon>
        <taxon>Lysobacteraceae</taxon>
        <taxon>Lysobacter</taxon>
    </lineage>
</organism>
<gene>
    <name evidence="2" type="ORF">H8L67_00435</name>
</gene>
<dbReference type="Pfam" id="PF13482">
    <property type="entry name" value="RNase_H_2"/>
    <property type="match status" value="1"/>
</dbReference>
<dbReference type="PANTHER" id="PTHR38462:SF1">
    <property type="entry name" value="YPRB RIBONUCLEASE H-LIKE DOMAIN-CONTAINING PROTEIN"/>
    <property type="match status" value="1"/>
</dbReference>
<dbReference type="InterPro" id="IPR038720">
    <property type="entry name" value="YprB_RNase_H-like_dom"/>
</dbReference>
<evidence type="ECO:0000313" key="3">
    <source>
        <dbReference type="Proteomes" id="UP000824755"/>
    </source>
</evidence>
<proteinExistence type="predicted"/>
<protein>
    <submittedName>
        <fullName evidence="2">Ribonuclease H-like domain-containing protein</fullName>
    </submittedName>
</protein>
<dbReference type="SUPFAM" id="SSF53098">
    <property type="entry name" value="Ribonuclease H-like"/>
    <property type="match status" value="1"/>
</dbReference>
<evidence type="ECO:0000313" key="2">
    <source>
        <dbReference type="EMBL" id="QYR53861.1"/>
    </source>
</evidence>
<dbReference type="EMBL" id="CP080544">
    <property type="protein sequence ID" value="QYR53861.1"/>
    <property type="molecule type" value="Genomic_DNA"/>
</dbReference>
<reference evidence="2 3" key="1">
    <citation type="submission" date="2021-08" db="EMBL/GenBank/DDBJ databases">
        <title>Lysobacter sp. strain CJ11 Genome sequencing and assembly.</title>
        <authorList>
            <person name="Kim I."/>
        </authorList>
    </citation>
    <scope>NUCLEOTIDE SEQUENCE [LARGE SCALE GENOMIC DNA]</scope>
    <source>
        <strain evidence="2 3">CJ11</strain>
    </source>
</reference>
<dbReference type="Proteomes" id="UP000824755">
    <property type="component" value="Chromosome"/>
</dbReference>
<dbReference type="InterPro" id="IPR012337">
    <property type="entry name" value="RNaseH-like_sf"/>
</dbReference>
<dbReference type="Gene3D" id="3.30.420.10">
    <property type="entry name" value="Ribonuclease H-like superfamily/Ribonuclease H"/>
    <property type="match status" value="1"/>
</dbReference>
<dbReference type="PANTHER" id="PTHR38462">
    <property type="entry name" value="EXONUCLEASE-LIKE PROTEIN"/>
    <property type="match status" value="1"/>
</dbReference>
<name>A0ABX8WSP5_9GAMM</name>
<dbReference type="InterPro" id="IPR036397">
    <property type="entry name" value="RNaseH_sf"/>
</dbReference>
<accession>A0ABX8WSP5</accession>
<feature type="domain" description="YprB ribonuclease H-like" evidence="1">
    <location>
        <begin position="138"/>
        <end position="307"/>
    </location>
</feature>
<evidence type="ECO:0000259" key="1">
    <source>
        <dbReference type="Pfam" id="PF13482"/>
    </source>
</evidence>
<keyword evidence="3" id="KW-1185">Reference proteome</keyword>
<sequence>MPGGMPGLRGAGARRRSANGAITQSLGTHRALSLLRGMTVSLARLRALRQESGTSPRVPAVATTDSRTQIEALRKLIRLKERAQPKQAPAHSRVIPGIEIAEGLWLAESFHALDAAWPDQLCCKFDRRDVPVHTRDLLFFDTETTGLAGGTGTRAFMIGVADIQDAHLRIRQLTISTMRAETAMLETFQSWLAPGTVLASYNGKSYDAPLLRTRFRLMSLADPISALDHIDLLYPSRRHWKGRYENCRLATIEHRVLGVVREDDLPGSEAPAAWLQYLRGGSAHMLKRVLAHNHQDVVSLARLFVRLSQTGSPVAEE</sequence>